<dbReference type="InterPro" id="IPR023296">
    <property type="entry name" value="Glyco_hydro_beta-prop_sf"/>
</dbReference>
<dbReference type="SUPFAM" id="SSF75005">
    <property type="entry name" value="Arabinanase/levansucrase/invertase"/>
    <property type="match status" value="2"/>
</dbReference>
<dbReference type="InterPro" id="IPR001362">
    <property type="entry name" value="Glyco_hydro_32"/>
</dbReference>
<dbReference type="EMBL" id="CP097118">
    <property type="protein sequence ID" value="USS87458.1"/>
    <property type="molecule type" value="Genomic_DNA"/>
</dbReference>
<dbReference type="InterPro" id="IPR013148">
    <property type="entry name" value="Glyco_hydro_32_N"/>
</dbReference>
<keyword evidence="2" id="KW-0677">Repeat</keyword>
<organism evidence="6 7">
    <name type="scientific">Fructilactobacillus hinvesii</name>
    <dbReference type="NCBI Taxonomy" id="2940300"/>
    <lineage>
        <taxon>Bacteria</taxon>
        <taxon>Bacillati</taxon>
        <taxon>Bacillota</taxon>
        <taxon>Bacilli</taxon>
        <taxon>Lactobacillales</taxon>
        <taxon>Lactobacillaceae</taxon>
        <taxon>Fructilactobacillus</taxon>
    </lineage>
</organism>
<comment type="similarity">
    <text evidence="1">Belongs to the glycosyl hydrolase 32 family.</text>
</comment>
<reference evidence="6" key="1">
    <citation type="submission" date="2022-05" db="EMBL/GenBank/DDBJ databases">
        <authorList>
            <person name="Oliphant S.A."/>
            <person name="Watson-Haigh N.S."/>
            <person name="Sumby K.M."/>
            <person name="Gardner J.M."/>
            <person name="Jiranek V."/>
        </authorList>
    </citation>
    <scope>NUCLEOTIDE SEQUENCE</scope>
    <source>
        <strain evidence="6">KI11_C11</strain>
    </source>
</reference>
<evidence type="ECO:0000256" key="3">
    <source>
        <dbReference type="ARBA" id="ARBA00022801"/>
    </source>
</evidence>
<accession>A0ABY5BQS3</accession>
<dbReference type="Proteomes" id="UP001057025">
    <property type="component" value="Chromosome"/>
</dbReference>
<gene>
    <name evidence="6" type="ORF">M3M39_04880</name>
</gene>
<protein>
    <submittedName>
        <fullName evidence="6">MucBP domain-containing protein</fullName>
    </submittedName>
</protein>
<dbReference type="Pfam" id="PF06458">
    <property type="entry name" value="MucBP"/>
    <property type="match status" value="1"/>
</dbReference>
<evidence type="ECO:0000313" key="7">
    <source>
        <dbReference type="Proteomes" id="UP001057025"/>
    </source>
</evidence>
<proteinExistence type="inferred from homology"/>
<dbReference type="Gene3D" id="3.10.20.320">
    <property type="entry name" value="Putative peptidoglycan bound protein (lpxtg motif)"/>
    <property type="match status" value="1"/>
</dbReference>
<dbReference type="Pfam" id="PF00251">
    <property type="entry name" value="Glyco_hydro_32N"/>
    <property type="match status" value="1"/>
</dbReference>
<dbReference type="RefSeq" id="WP_252796754.1">
    <property type="nucleotide sequence ID" value="NZ_CP097118.1"/>
</dbReference>
<dbReference type="PANTHER" id="PTHR42800:SF1">
    <property type="entry name" value="EXOINULINASE INUD (AFU_ORTHOLOGUE AFUA_5G00480)"/>
    <property type="match status" value="1"/>
</dbReference>
<keyword evidence="4" id="KW-0326">Glycosidase</keyword>
<evidence type="ECO:0000259" key="5">
    <source>
        <dbReference type="PROSITE" id="PS50206"/>
    </source>
</evidence>
<dbReference type="PROSITE" id="PS50206">
    <property type="entry name" value="RHODANESE_3"/>
    <property type="match status" value="1"/>
</dbReference>
<keyword evidence="7" id="KW-1185">Reference proteome</keyword>
<evidence type="ECO:0000256" key="1">
    <source>
        <dbReference type="ARBA" id="ARBA00009902"/>
    </source>
</evidence>
<name>A0ABY5BQS3_9LACO</name>
<dbReference type="SMART" id="SM00640">
    <property type="entry name" value="Glyco_32"/>
    <property type="match status" value="1"/>
</dbReference>
<sequence length="905" mass="103153">MASRYRQKFHYTDTEGVGNDTQTMFMGQDGYYHFYFLKNDTDEYNSHSNHWHHIRTKDLNHYEDVGEAITSYNGIWGQVWTGSIIDNSRGFFSDLPKNVTTKVAIFTSPDDNDGGKQKQYMAYSTDDGYSFKPYLDHPVYGLPDGGPINSEGDCRDPHIFYNDKIQSLEVLLAEGDKIGFYVSKDGQRFNYIGCVTINTDKVFLGMIECPNLIRLKDSADGSMHSFLCFGGNPGNGHTMGTYAIEVKENSSVSGGILEPLDGQQFDDHFPSFKMTSWDRITRLDEGSDYYGANFMSLPDPFNSIHDNDDSFNQVIGNAWLGNWETSTVSVKNGDPTLASSGCTSFHIFKVVNGQLEISLVPVIDYDFSQVNHYSGTANQQALKIPKADNLAQILNVSYSNDGKKLTGQISLDAYVDDGDCTLIINFDENYYSIQRKGGSYSNESPRAYSAIYRYPLNLPDPTKLDFDIRTDTQSYELVLNQKRVYSAVRYTLSAAQWYTVYANSNASGMFRITQHLFERPDYGYLHVRYVDQDNQILGNVLSITGKIGDFYSTKQEAFEGYEFTFVLGIPNGVYREGVENVVYHYRKIEPKPVLPTSFQIPDPDNSQPSALKQALDANYLYFGMDVSMATKDNPWASVPVLCKSTNGINFSLIKKFPRLDLRDGFMIKYGDWYYLTGTLDLMRTKDFIHFERIKNGLNQRDDLKFVWASELFADRDHNWHIICTATSAYRNNDIFNGRRFVFIADIDLESGVVSNEWQELDVDCGSDIDASMHYINGRYYLFMSRNHVYVSDSLHGKFIRLSTNLDGNYNAWYEEGPELVQAGGNVYLYYDRIWSNQGQAWNSHYLRRQALNSELTQWSDPVSTVGPFLLRHGSFLYNDLANLNQCEYFPEIDLNSSLGTKVRHG</sequence>
<evidence type="ECO:0000313" key="6">
    <source>
        <dbReference type="EMBL" id="USS87458.1"/>
    </source>
</evidence>
<evidence type="ECO:0000256" key="2">
    <source>
        <dbReference type="ARBA" id="ARBA00022737"/>
    </source>
</evidence>
<dbReference type="InterPro" id="IPR001763">
    <property type="entry name" value="Rhodanese-like_dom"/>
</dbReference>
<dbReference type="Gene3D" id="2.115.10.20">
    <property type="entry name" value="Glycosyl hydrolase domain, family 43"/>
    <property type="match status" value="2"/>
</dbReference>
<evidence type="ECO:0000256" key="4">
    <source>
        <dbReference type="ARBA" id="ARBA00023295"/>
    </source>
</evidence>
<dbReference type="PANTHER" id="PTHR42800">
    <property type="entry name" value="EXOINULINASE INUD (AFU_ORTHOLOGUE AFUA_5G00480)"/>
    <property type="match status" value="1"/>
</dbReference>
<keyword evidence="3" id="KW-0378">Hydrolase</keyword>
<feature type="domain" description="Rhodanese" evidence="5">
    <location>
        <begin position="804"/>
        <end position="821"/>
    </location>
</feature>
<dbReference type="InterPro" id="IPR009459">
    <property type="entry name" value="MucBP_dom"/>
</dbReference>